<dbReference type="GO" id="GO:1905143">
    <property type="term" value="P:eukaryotic translation initiation factor 2 complex assembly"/>
    <property type="evidence" value="ECO:0007669"/>
    <property type="project" value="EnsemblFungi"/>
</dbReference>
<keyword evidence="4" id="KW-1185">Reference proteome</keyword>
<evidence type="ECO:0000256" key="1">
    <source>
        <dbReference type="ARBA" id="ARBA00011047"/>
    </source>
</evidence>
<dbReference type="GO" id="GO:0005737">
    <property type="term" value="C:cytoplasm"/>
    <property type="evidence" value="ECO:0007669"/>
    <property type="project" value="TreeGrafter"/>
</dbReference>
<gene>
    <name evidence="3" type="ORF">ASCRUDRAFT_39773</name>
</gene>
<name>A0A1D2V9V1_9ASCO</name>
<dbReference type="InParanoid" id="A0A1D2V9V1"/>
<reference evidence="4" key="1">
    <citation type="submission" date="2016-05" db="EMBL/GenBank/DDBJ databases">
        <title>Comparative genomics of biotechnologically important yeasts.</title>
        <authorList>
            <consortium name="DOE Joint Genome Institute"/>
            <person name="Riley R."/>
            <person name="Haridas S."/>
            <person name="Wolfe K.H."/>
            <person name="Lopes M.R."/>
            <person name="Hittinger C.T."/>
            <person name="Goker M."/>
            <person name="Salamov A."/>
            <person name="Wisecaver J."/>
            <person name="Long T.M."/>
            <person name="Aerts A.L."/>
            <person name="Barry K."/>
            <person name="Choi C."/>
            <person name="Clum A."/>
            <person name="Coughlan A.Y."/>
            <person name="Deshpande S."/>
            <person name="Douglass A.P."/>
            <person name="Hanson S.J."/>
            <person name="Klenk H.-P."/>
            <person name="Labutti K."/>
            <person name="Lapidus A."/>
            <person name="Lindquist E."/>
            <person name="Lipzen A."/>
            <person name="Meier-Kolthoff J.P."/>
            <person name="Ohm R.A."/>
            <person name="Otillar R.P."/>
            <person name="Pangilinan J."/>
            <person name="Peng Y."/>
            <person name="Rokas A."/>
            <person name="Rosa C.A."/>
            <person name="Scheuner C."/>
            <person name="Sibirny A.A."/>
            <person name="Slot J.C."/>
            <person name="Stielow J.B."/>
            <person name="Sun H."/>
            <person name="Kurtzman C.P."/>
            <person name="Blackwell M."/>
            <person name="Grigoriev I.V."/>
            <person name="Jeffries T.W."/>
        </authorList>
    </citation>
    <scope>NUCLEOTIDE SEQUENCE [LARGE SCALE GENOMIC DNA]</scope>
    <source>
        <strain evidence="4">DSM 1968</strain>
    </source>
</reference>
<proteinExistence type="inferred from homology"/>
<dbReference type="GO" id="GO:0005524">
    <property type="term" value="F:ATP binding"/>
    <property type="evidence" value="ECO:0007669"/>
    <property type="project" value="EnsemblFungi"/>
</dbReference>
<evidence type="ECO:0000256" key="2">
    <source>
        <dbReference type="SAM" id="MobiDB-lite"/>
    </source>
</evidence>
<evidence type="ECO:0000313" key="4">
    <source>
        <dbReference type="Proteomes" id="UP000095038"/>
    </source>
</evidence>
<organism evidence="3 4">
    <name type="scientific">Ascoidea rubescens DSM 1968</name>
    <dbReference type="NCBI Taxonomy" id="1344418"/>
    <lineage>
        <taxon>Eukaryota</taxon>
        <taxon>Fungi</taxon>
        <taxon>Dikarya</taxon>
        <taxon>Ascomycota</taxon>
        <taxon>Saccharomycotina</taxon>
        <taxon>Saccharomycetes</taxon>
        <taxon>Ascoideaceae</taxon>
        <taxon>Ascoidea</taxon>
    </lineage>
</organism>
<dbReference type="EMBL" id="KV454494">
    <property type="protein sequence ID" value="ODV58243.1"/>
    <property type="molecule type" value="Genomic_DNA"/>
</dbReference>
<dbReference type="FunCoup" id="A0A1D2V9V1">
    <property type="interactions" value="755"/>
</dbReference>
<feature type="region of interest" description="Disordered" evidence="2">
    <location>
        <begin position="341"/>
        <end position="363"/>
    </location>
</feature>
<dbReference type="AlphaFoldDB" id="A0A1D2V9V1"/>
<dbReference type="RefSeq" id="XP_020044550.1">
    <property type="nucleotide sequence ID" value="XM_020190959.1"/>
</dbReference>
<accession>A0A1D2V9V1</accession>
<dbReference type="STRING" id="1344418.A0A1D2V9V1"/>
<dbReference type="GO" id="GO:0044183">
    <property type="term" value="F:protein folding chaperone"/>
    <property type="evidence" value="ECO:0007669"/>
    <property type="project" value="EnsemblFungi"/>
</dbReference>
<dbReference type="PANTHER" id="PTHR15323:SF6">
    <property type="entry name" value="CELL DIVISION CYCLE PROTEIN 123 HOMOLOG"/>
    <property type="match status" value="1"/>
</dbReference>
<feature type="compositionally biased region" description="Low complexity" evidence="2">
    <location>
        <begin position="353"/>
        <end position="363"/>
    </location>
</feature>
<dbReference type="Proteomes" id="UP000095038">
    <property type="component" value="Unassembled WGS sequence"/>
</dbReference>
<dbReference type="OrthoDB" id="360540at2759"/>
<protein>
    <submittedName>
        <fullName evidence="3">D123-domain-containing protein</fullName>
    </submittedName>
</protein>
<sequence length="363" mass="41099">MAAAVSREDVLNCSFSCWHALFRPHSIPAWVLVLPPSFVAYLLADGIILPEAHYNHQQYHSVHTQDSEGDSGDDSSPWLFIADAPASDVTAPFSDFHAQLSNIMALHAPVFPKLNWSAPKDANWLLPDATIKCYTTSDVYLLLKSSDHILFDLTQMLPLAAQDDPDAPHDEKFELVLKQWFNINPSLEFRVFVRDNHIIAISQKDPNYYLFLHSMSHAITSKISFFFDSTIKNVFPSKNYVLDLYLPTSNNKIYIIDINPFFSHTDSLLFTWDELLSLSSSSSASSTQDFPFELRLVEKFNTSTFSSKKYSESQLPKDVLDSSTDTQSMVDLIKNWQSLMENDQSSDSDSDSNSDSNLNNQKK</sequence>
<dbReference type="Pfam" id="PF07065">
    <property type="entry name" value="D123"/>
    <property type="match status" value="1"/>
</dbReference>
<dbReference type="GeneID" id="30964595"/>
<evidence type="ECO:0000313" key="3">
    <source>
        <dbReference type="EMBL" id="ODV58243.1"/>
    </source>
</evidence>
<comment type="similarity">
    <text evidence="1">Belongs to the CDC123 family.</text>
</comment>
<dbReference type="GO" id="GO:0000287">
    <property type="term" value="F:magnesium ion binding"/>
    <property type="evidence" value="ECO:0007669"/>
    <property type="project" value="EnsemblFungi"/>
</dbReference>
<dbReference type="InterPro" id="IPR009772">
    <property type="entry name" value="CDC123"/>
</dbReference>
<dbReference type="PANTHER" id="PTHR15323">
    <property type="entry name" value="D123 PROTEIN"/>
    <property type="match status" value="1"/>
</dbReference>